<protein>
    <submittedName>
        <fullName evidence="4">PaaI family thioesterase</fullName>
        <ecNumber evidence="4">3.1.2.-</ecNumber>
    </submittedName>
</protein>
<evidence type="ECO:0000313" key="4">
    <source>
        <dbReference type="EMBL" id="XAN08711.1"/>
    </source>
</evidence>
<dbReference type="GO" id="GO:0016787">
    <property type="term" value="F:hydrolase activity"/>
    <property type="evidence" value="ECO:0007669"/>
    <property type="project" value="UniProtKB-KW"/>
</dbReference>
<dbReference type="PANTHER" id="PTHR21660">
    <property type="entry name" value="THIOESTERASE SUPERFAMILY MEMBER-RELATED"/>
    <property type="match status" value="1"/>
</dbReference>
<gene>
    <name evidence="4" type="ORF">AADG42_15820</name>
</gene>
<dbReference type="NCBIfam" id="TIGR00369">
    <property type="entry name" value="unchar_dom_1"/>
    <property type="match status" value="1"/>
</dbReference>
<organism evidence="4 5">
    <name type="scientific">Ammonicoccus fulvus</name>
    <dbReference type="NCBI Taxonomy" id="3138240"/>
    <lineage>
        <taxon>Bacteria</taxon>
        <taxon>Bacillati</taxon>
        <taxon>Actinomycetota</taxon>
        <taxon>Actinomycetes</taxon>
        <taxon>Propionibacteriales</taxon>
        <taxon>Propionibacteriaceae</taxon>
        <taxon>Ammonicoccus</taxon>
    </lineage>
</organism>
<dbReference type="SUPFAM" id="SSF54637">
    <property type="entry name" value="Thioesterase/thiol ester dehydrase-isomerase"/>
    <property type="match status" value="1"/>
</dbReference>
<dbReference type="Pfam" id="PF03061">
    <property type="entry name" value="4HBT"/>
    <property type="match status" value="1"/>
</dbReference>
<keyword evidence="5" id="KW-1185">Reference proteome</keyword>
<dbReference type="Gene3D" id="3.10.129.10">
    <property type="entry name" value="Hotdog Thioesterase"/>
    <property type="match status" value="1"/>
</dbReference>
<dbReference type="InterPro" id="IPR003736">
    <property type="entry name" value="PAAI_dom"/>
</dbReference>
<keyword evidence="2 4" id="KW-0378">Hydrolase</keyword>
<feature type="domain" description="Thioesterase" evidence="3">
    <location>
        <begin position="29"/>
        <end position="106"/>
    </location>
</feature>
<name>A0ABZ3FRI9_9ACTN</name>
<evidence type="ECO:0000313" key="5">
    <source>
        <dbReference type="Proteomes" id="UP001442841"/>
    </source>
</evidence>
<comment type="similarity">
    <text evidence="1">Belongs to the thioesterase PaaI family.</text>
</comment>
<reference evidence="4 5" key="1">
    <citation type="submission" date="2024-04" db="EMBL/GenBank/DDBJ databases">
        <title>Isolation of an actinomycete strain from pig manure.</title>
        <authorList>
            <person name="Gong T."/>
            <person name="Yu Z."/>
            <person name="An M."/>
            <person name="Wei C."/>
            <person name="Yang W."/>
            <person name="Liu L."/>
        </authorList>
    </citation>
    <scope>NUCLEOTIDE SEQUENCE [LARGE SCALE GENOMIC DNA]</scope>
    <source>
        <strain evidence="4 5">ZF39</strain>
    </source>
</reference>
<accession>A0ABZ3FRI9</accession>
<proteinExistence type="inferred from homology"/>
<dbReference type="Proteomes" id="UP001442841">
    <property type="component" value="Chromosome"/>
</dbReference>
<dbReference type="InterPro" id="IPR006683">
    <property type="entry name" value="Thioestr_dom"/>
</dbReference>
<evidence type="ECO:0000256" key="1">
    <source>
        <dbReference type="ARBA" id="ARBA00008324"/>
    </source>
</evidence>
<dbReference type="RefSeq" id="WP_425310140.1">
    <property type="nucleotide sequence ID" value="NZ_CP154795.1"/>
</dbReference>
<dbReference type="InterPro" id="IPR029069">
    <property type="entry name" value="HotDog_dom_sf"/>
</dbReference>
<dbReference type="InterPro" id="IPR039298">
    <property type="entry name" value="ACOT13"/>
</dbReference>
<dbReference type="EMBL" id="CP154795">
    <property type="protein sequence ID" value="XAN08711.1"/>
    <property type="molecule type" value="Genomic_DNA"/>
</dbReference>
<evidence type="ECO:0000256" key="2">
    <source>
        <dbReference type="ARBA" id="ARBA00022801"/>
    </source>
</evidence>
<sequence length="120" mass="13040">MSDFLKHIGLDRQAEKVQLTVSDIHSNRNGNVQGGVLATMLDMACGREVASHLDEGQTTATVSLTVTYLRPGRIGSTLTANAETLHRGKNLVMVQGDVFDDEDRRIAHAAATFSVMDRQS</sequence>
<dbReference type="PANTHER" id="PTHR21660:SF1">
    <property type="entry name" value="ACYL-COENZYME A THIOESTERASE 13"/>
    <property type="match status" value="1"/>
</dbReference>
<evidence type="ECO:0000259" key="3">
    <source>
        <dbReference type="Pfam" id="PF03061"/>
    </source>
</evidence>
<dbReference type="CDD" id="cd03443">
    <property type="entry name" value="PaaI_thioesterase"/>
    <property type="match status" value="1"/>
</dbReference>
<dbReference type="EC" id="3.1.2.-" evidence="4"/>